<dbReference type="EMBL" id="FCNW02000013">
    <property type="protein sequence ID" value="SAL40058.1"/>
    <property type="molecule type" value="Genomic_DNA"/>
</dbReference>
<accession>A0A158H6W5</accession>
<evidence type="ECO:0000313" key="7">
    <source>
        <dbReference type="EMBL" id="SAL40058.1"/>
    </source>
</evidence>
<protein>
    <submittedName>
        <fullName evidence="7">Aminotransferase, class V</fullName>
    </submittedName>
</protein>
<dbReference type="PANTHER" id="PTHR43586:SF8">
    <property type="entry name" value="CYSTEINE DESULFURASE 1, CHLOROPLASTIC"/>
    <property type="match status" value="1"/>
</dbReference>
<reference evidence="7" key="1">
    <citation type="submission" date="2016-01" db="EMBL/GenBank/DDBJ databases">
        <authorList>
            <person name="Peeters C."/>
        </authorList>
    </citation>
    <scope>NUCLEOTIDE SEQUENCE [LARGE SCALE GENOMIC DNA]</scope>
    <source>
        <strain evidence="7">LMG 22934</strain>
    </source>
</reference>
<evidence type="ECO:0000256" key="5">
    <source>
        <dbReference type="RuleBase" id="RU004504"/>
    </source>
</evidence>
<dbReference type="GO" id="GO:0031071">
    <property type="term" value="F:cysteine desulfurase activity"/>
    <property type="evidence" value="ECO:0007669"/>
    <property type="project" value="UniProtKB-EC"/>
</dbReference>
<feature type="domain" description="Aminotransferase class V" evidence="6">
    <location>
        <begin position="29"/>
        <end position="397"/>
    </location>
</feature>
<keyword evidence="3" id="KW-0663">Pyridoxal phosphate</keyword>
<comment type="caution">
    <text evidence="7">The sequence shown here is derived from an EMBL/GenBank/DDBJ whole genome shotgun (WGS) entry which is preliminary data.</text>
</comment>
<keyword evidence="7" id="KW-0808">Transferase</keyword>
<comment type="similarity">
    <text evidence="2">Belongs to the class-V pyridoxal-phosphate-dependent aminotransferase family. Csd subfamily.</text>
</comment>
<dbReference type="Proteomes" id="UP000054977">
    <property type="component" value="Unassembled WGS sequence"/>
</dbReference>
<dbReference type="Gene3D" id="3.40.640.10">
    <property type="entry name" value="Type I PLP-dependent aspartate aminotransferase-like (Major domain)"/>
    <property type="match status" value="1"/>
</dbReference>
<dbReference type="InterPro" id="IPR015421">
    <property type="entry name" value="PyrdxlP-dep_Trfase_major"/>
</dbReference>
<dbReference type="InterPro" id="IPR015422">
    <property type="entry name" value="PyrdxlP-dep_Trfase_small"/>
</dbReference>
<evidence type="ECO:0000259" key="6">
    <source>
        <dbReference type="Pfam" id="PF00266"/>
    </source>
</evidence>
<evidence type="ECO:0000256" key="3">
    <source>
        <dbReference type="ARBA" id="ARBA00022898"/>
    </source>
</evidence>
<keyword evidence="7" id="KW-0032">Aminotransferase</keyword>
<dbReference type="STRING" id="326474.AWB65_03033"/>
<dbReference type="PROSITE" id="PS00595">
    <property type="entry name" value="AA_TRANSFER_CLASS_5"/>
    <property type="match status" value="1"/>
</dbReference>
<organism evidence="7 8">
    <name type="scientific">Caballeronia humi</name>
    <dbReference type="NCBI Taxonomy" id="326474"/>
    <lineage>
        <taxon>Bacteria</taxon>
        <taxon>Pseudomonadati</taxon>
        <taxon>Pseudomonadota</taxon>
        <taxon>Betaproteobacteria</taxon>
        <taxon>Burkholderiales</taxon>
        <taxon>Burkholderiaceae</taxon>
        <taxon>Caballeronia</taxon>
    </lineage>
</organism>
<name>A0A158H6W5_9BURK</name>
<dbReference type="AlphaFoldDB" id="A0A158H6W5"/>
<dbReference type="SUPFAM" id="SSF53383">
    <property type="entry name" value="PLP-dependent transferases"/>
    <property type="match status" value="1"/>
</dbReference>
<dbReference type="PANTHER" id="PTHR43586">
    <property type="entry name" value="CYSTEINE DESULFURASE"/>
    <property type="match status" value="1"/>
</dbReference>
<dbReference type="InterPro" id="IPR015424">
    <property type="entry name" value="PyrdxlP-dep_Trfase"/>
</dbReference>
<sequence>MSLPFSDLKESRMNIDAIRAATPLTATTVYMDTAAASLPPDSVLDEARRYLLDTGHIGIYLPSFRKETYARVETVRATLAAFLGARQHEIAFTKNATEAISLVARGIDWKEGDEILVADTEMLSNLLPWRRLEATHGIVVKMIAADASGILAPESFADAITARTRLVTFSHVPNSTGAVQPAARICAIARERGVMSLVNASQSVGMLPVNVADIGCDFLAGCGRKALRATEGSGFLYVHEARIDTLEPVLAGWWNGAYDRATGALSFVAGARRFEAGCPIVPAILALGAAVRYAESIGIAAIAERVRDLTAYAVEQFATLPGFELYGPAKAADRIGIVPFNLRGVDPATLVAALEAEQCIIEAGGFMADAILARYGVTTMARVSLHYFNTRDEIDRVVRIIRTAVA</sequence>
<gene>
    <name evidence="7" type="ORF">AWB65_03033</name>
</gene>
<evidence type="ECO:0000256" key="1">
    <source>
        <dbReference type="ARBA" id="ARBA00001933"/>
    </source>
</evidence>
<keyword evidence="8" id="KW-1185">Reference proteome</keyword>
<dbReference type="Gene3D" id="3.90.1150.10">
    <property type="entry name" value="Aspartate Aminotransferase, domain 1"/>
    <property type="match status" value="1"/>
</dbReference>
<evidence type="ECO:0000256" key="2">
    <source>
        <dbReference type="ARBA" id="ARBA00010447"/>
    </source>
</evidence>
<dbReference type="Pfam" id="PF00266">
    <property type="entry name" value="Aminotran_5"/>
    <property type="match status" value="1"/>
</dbReference>
<dbReference type="GO" id="GO:0008483">
    <property type="term" value="F:transaminase activity"/>
    <property type="evidence" value="ECO:0007669"/>
    <property type="project" value="UniProtKB-KW"/>
</dbReference>
<comment type="catalytic activity">
    <reaction evidence="4">
        <text>(sulfur carrier)-H + L-cysteine = (sulfur carrier)-SH + L-alanine</text>
        <dbReference type="Rhea" id="RHEA:43892"/>
        <dbReference type="Rhea" id="RHEA-COMP:14737"/>
        <dbReference type="Rhea" id="RHEA-COMP:14739"/>
        <dbReference type="ChEBI" id="CHEBI:29917"/>
        <dbReference type="ChEBI" id="CHEBI:35235"/>
        <dbReference type="ChEBI" id="CHEBI:57972"/>
        <dbReference type="ChEBI" id="CHEBI:64428"/>
        <dbReference type="EC" id="2.8.1.7"/>
    </reaction>
</comment>
<dbReference type="InterPro" id="IPR000192">
    <property type="entry name" value="Aminotrans_V_dom"/>
</dbReference>
<dbReference type="InterPro" id="IPR020578">
    <property type="entry name" value="Aminotrans_V_PyrdxlP_BS"/>
</dbReference>
<evidence type="ECO:0000313" key="8">
    <source>
        <dbReference type="Proteomes" id="UP000054977"/>
    </source>
</evidence>
<comment type="cofactor">
    <cofactor evidence="1 5">
        <name>pyridoxal 5'-phosphate</name>
        <dbReference type="ChEBI" id="CHEBI:597326"/>
    </cofactor>
</comment>
<evidence type="ECO:0000256" key="4">
    <source>
        <dbReference type="ARBA" id="ARBA00050776"/>
    </source>
</evidence>
<proteinExistence type="inferred from homology"/>